<organism evidence="2 3">
    <name type="scientific">Methylorubrum salsuginis</name>
    <dbReference type="NCBI Taxonomy" id="414703"/>
    <lineage>
        <taxon>Bacteria</taxon>
        <taxon>Pseudomonadati</taxon>
        <taxon>Pseudomonadota</taxon>
        <taxon>Alphaproteobacteria</taxon>
        <taxon>Hyphomicrobiales</taxon>
        <taxon>Methylobacteriaceae</taxon>
        <taxon>Methylorubrum</taxon>
    </lineage>
</organism>
<dbReference type="PANTHER" id="PTHR35849:SF2">
    <property type="entry name" value="BLR2341 PROTEIN"/>
    <property type="match status" value="1"/>
</dbReference>
<gene>
    <name evidence="2" type="ORF">SAMN04488125_103135</name>
</gene>
<protein>
    <submittedName>
        <fullName evidence="2">ABC-type transporter Mla maintaining outer membrane lipid asymmetry, MlaB component, contains STAS domain</fullName>
    </submittedName>
</protein>
<dbReference type="AlphaFoldDB" id="A0A1I4BDN1"/>
<dbReference type="InterPro" id="IPR002645">
    <property type="entry name" value="STAS_dom"/>
</dbReference>
<dbReference type="Pfam" id="PF13466">
    <property type="entry name" value="STAS_2"/>
    <property type="match status" value="1"/>
</dbReference>
<reference evidence="3" key="1">
    <citation type="submission" date="2016-10" db="EMBL/GenBank/DDBJ databases">
        <authorList>
            <person name="Varghese N."/>
            <person name="Submissions S."/>
        </authorList>
    </citation>
    <scope>NUCLEOTIDE SEQUENCE [LARGE SCALE GENOMIC DNA]</scope>
    <source>
        <strain evidence="3">CGMCC 1.6474</strain>
    </source>
</reference>
<dbReference type="EMBL" id="FOSV01000003">
    <property type="protein sequence ID" value="SFK66159.1"/>
    <property type="molecule type" value="Genomic_DNA"/>
</dbReference>
<dbReference type="PROSITE" id="PS50801">
    <property type="entry name" value="STAS"/>
    <property type="match status" value="1"/>
</dbReference>
<keyword evidence="3" id="KW-1185">Reference proteome</keyword>
<dbReference type="InterPro" id="IPR058548">
    <property type="entry name" value="MlaB-like_STAS"/>
</dbReference>
<evidence type="ECO:0000259" key="1">
    <source>
        <dbReference type="PROSITE" id="PS50801"/>
    </source>
</evidence>
<dbReference type="STRING" id="414703.SAMN04488125_103135"/>
<dbReference type="Gene3D" id="3.30.750.24">
    <property type="entry name" value="STAS domain"/>
    <property type="match status" value="1"/>
</dbReference>
<evidence type="ECO:0000313" key="2">
    <source>
        <dbReference type="EMBL" id="SFK66159.1"/>
    </source>
</evidence>
<dbReference type="Proteomes" id="UP000198804">
    <property type="component" value="Unassembled WGS sequence"/>
</dbReference>
<feature type="domain" description="STAS" evidence="1">
    <location>
        <begin position="3"/>
        <end position="104"/>
    </location>
</feature>
<dbReference type="InterPro" id="IPR052746">
    <property type="entry name" value="MlaB_ABC_Transporter"/>
</dbReference>
<proteinExistence type="predicted"/>
<sequence>MPHQDVVRAMSDQLSVRLSGDCTVRSIRTLHREIAAALETGAEVNLDCSQVERADIAFVQLVLSAAATAARQAKRIDLTEASDVVASAFVRAGLQPRAPFAPAA</sequence>
<name>A0A1I4BDN1_9HYPH</name>
<dbReference type="OrthoDB" id="8162693at2"/>
<dbReference type="InterPro" id="IPR036513">
    <property type="entry name" value="STAS_dom_sf"/>
</dbReference>
<dbReference type="SUPFAM" id="SSF52091">
    <property type="entry name" value="SpoIIaa-like"/>
    <property type="match status" value="1"/>
</dbReference>
<accession>A0A1I4BDN1</accession>
<evidence type="ECO:0000313" key="3">
    <source>
        <dbReference type="Proteomes" id="UP000198804"/>
    </source>
</evidence>
<dbReference type="PANTHER" id="PTHR35849">
    <property type="entry name" value="BLR2341 PROTEIN"/>
    <property type="match status" value="1"/>
</dbReference>